<dbReference type="Proteomes" id="UP000887572">
    <property type="component" value="Unplaced"/>
</dbReference>
<feature type="domain" description="K Homology" evidence="3">
    <location>
        <begin position="329"/>
        <end position="395"/>
    </location>
</feature>
<dbReference type="GO" id="GO:0048513">
    <property type="term" value="P:animal organ development"/>
    <property type="evidence" value="ECO:0007669"/>
    <property type="project" value="TreeGrafter"/>
</dbReference>
<dbReference type="Pfam" id="PF00013">
    <property type="entry name" value="KH_1"/>
    <property type="match status" value="1"/>
</dbReference>
<dbReference type="WBParaSite" id="Gr19_v10_g1126.t1">
    <property type="protein sequence ID" value="Gr19_v10_g1126.t1"/>
    <property type="gene ID" value="Gr19_v10_g1126"/>
</dbReference>
<dbReference type="GO" id="GO:0099577">
    <property type="term" value="P:regulation of translation at presynapse, modulating synaptic transmission"/>
    <property type="evidence" value="ECO:0007669"/>
    <property type="project" value="TreeGrafter"/>
</dbReference>
<dbReference type="PANTHER" id="PTHR10603">
    <property type="entry name" value="FRAGILE X MENTAL RETARDATION SYNDROME-RELATED PROTEIN"/>
    <property type="match status" value="1"/>
</dbReference>
<protein>
    <submittedName>
        <fullName evidence="5">K Homology domain-containing protein</fullName>
    </submittedName>
</protein>
<dbReference type="InterPro" id="IPR040148">
    <property type="entry name" value="FMR1"/>
</dbReference>
<keyword evidence="1" id="KW-0694">RNA-binding</keyword>
<organism evidence="4 5">
    <name type="scientific">Globodera rostochiensis</name>
    <name type="common">Golden nematode worm</name>
    <name type="synonym">Heterodera rostochiensis</name>
    <dbReference type="NCBI Taxonomy" id="31243"/>
    <lineage>
        <taxon>Eukaryota</taxon>
        <taxon>Metazoa</taxon>
        <taxon>Ecdysozoa</taxon>
        <taxon>Nematoda</taxon>
        <taxon>Chromadorea</taxon>
        <taxon>Rhabditida</taxon>
        <taxon>Tylenchina</taxon>
        <taxon>Tylenchomorpha</taxon>
        <taxon>Tylenchoidea</taxon>
        <taxon>Heteroderidae</taxon>
        <taxon>Heteroderinae</taxon>
        <taxon>Globodera</taxon>
    </lineage>
</organism>
<dbReference type="GO" id="GO:0045727">
    <property type="term" value="P:positive regulation of translation"/>
    <property type="evidence" value="ECO:0007669"/>
    <property type="project" value="TreeGrafter"/>
</dbReference>
<dbReference type="SUPFAM" id="SSF54791">
    <property type="entry name" value="Eukaryotic type KH-domain (KH-domain type I)"/>
    <property type="match status" value="1"/>
</dbReference>
<feature type="compositionally biased region" description="Basic residues" evidence="2">
    <location>
        <begin position="19"/>
        <end position="28"/>
    </location>
</feature>
<dbReference type="GO" id="GO:0051028">
    <property type="term" value="P:mRNA transport"/>
    <property type="evidence" value="ECO:0007669"/>
    <property type="project" value="TreeGrafter"/>
</dbReference>
<dbReference type="SMART" id="SM00322">
    <property type="entry name" value="KH"/>
    <property type="match status" value="2"/>
</dbReference>
<dbReference type="CDD" id="cd22426">
    <property type="entry name" value="KH_I_FMR1_FXR_rpt2"/>
    <property type="match status" value="1"/>
</dbReference>
<proteinExistence type="predicted"/>
<evidence type="ECO:0000313" key="4">
    <source>
        <dbReference type="Proteomes" id="UP000887572"/>
    </source>
</evidence>
<feature type="region of interest" description="Disordered" evidence="2">
    <location>
        <begin position="1"/>
        <end position="140"/>
    </location>
</feature>
<feature type="compositionally biased region" description="Polar residues" evidence="2">
    <location>
        <begin position="127"/>
        <end position="140"/>
    </location>
</feature>
<evidence type="ECO:0000256" key="2">
    <source>
        <dbReference type="SAM" id="MobiDB-lite"/>
    </source>
</evidence>
<dbReference type="InterPro" id="IPR004087">
    <property type="entry name" value="KH_dom"/>
</dbReference>
<dbReference type="PROSITE" id="PS50084">
    <property type="entry name" value="KH_TYPE_1"/>
    <property type="match status" value="2"/>
</dbReference>
<dbReference type="GO" id="GO:0010494">
    <property type="term" value="C:cytoplasmic stress granule"/>
    <property type="evidence" value="ECO:0007669"/>
    <property type="project" value="TreeGrafter"/>
</dbReference>
<dbReference type="InterPro" id="IPR036612">
    <property type="entry name" value="KH_dom_type_1_sf"/>
</dbReference>
<dbReference type="GO" id="GO:0043488">
    <property type="term" value="P:regulation of mRNA stability"/>
    <property type="evidence" value="ECO:0007669"/>
    <property type="project" value="TreeGrafter"/>
</dbReference>
<accession>A0A914GU97</accession>
<evidence type="ECO:0000259" key="3">
    <source>
        <dbReference type="SMART" id="SM00322"/>
    </source>
</evidence>
<name>A0A914GU97_GLORO</name>
<dbReference type="Gene3D" id="3.30.1370.10">
    <property type="entry name" value="K Homology domain, type 1"/>
    <property type="match status" value="2"/>
</dbReference>
<dbReference type="GO" id="GO:0043005">
    <property type="term" value="C:neuron projection"/>
    <property type="evidence" value="ECO:0007669"/>
    <property type="project" value="TreeGrafter"/>
</dbReference>
<feature type="compositionally biased region" description="Basic and acidic residues" evidence="2">
    <location>
        <begin position="29"/>
        <end position="38"/>
    </location>
</feature>
<dbReference type="GO" id="GO:0003730">
    <property type="term" value="F:mRNA 3'-UTR binding"/>
    <property type="evidence" value="ECO:0007669"/>
    <property type="project" value="TreeGrafter"/>
</dbReference>
<dbReference type="GO" id="GO:0045182">
    <property type="term" value="F:translation regulator activity"/>
    <property type="evidence" value="ECO:0007669"/>
    <property type="project" value="TreeGrafter"/>
</dbReference>
<evidence type="ECO:0000313" key="5">
    <source>
        <dbReference type="WBParaSite" id="Gr19_v10_g1126.t1"/>
    </source>
</evidence>
<dbReference type="PANTHER" id="PTHR10603:SF7">
    <property type="entry name" value="FRAGILE X MESSENGER RIBONUCLEOPROTEIN 1 HOMOLOG"/>
    <property type="match status" value="1"/>
</dbReference>
<sequence>MATPIDNENRTHPPSTVGMKRKFLLIRHKSPENQHENDEGGVSEEEEVVAGNEEEKHPPPPKKARLSTGTDEEEKIVDNCAQSVKTEPREEEEEQNGTQKIEFRDGQNGNGKESDVHKLAHPPIPSPTTTEASDVSTTSYPDNHPVPVSMSQCLHCASVKSFCIDVPVELVVYFRQAAENGAFQSLWQSVPNILVELDEAGRLLHVKSFSSAAIEKARMLADAFLESSRQRQQMLRKRDDNTKWSIANFESNMLNANFLVEIEVSLAYTGLAFGRNRSNLAAAREVYGVCEITVDESQKAQGICKFKIYANTAEAAEQARKMLEFTDRKVTVPANAIGRLIGKYSRNVKDIVNKSGVVRIFVDDEKSEDNSRKFMLIGTPETIVNAEMMLNFHLRHIRESNDLDEEREELERECFLETSSVVESSRYRNYDNSAFDHWTSIAPADSTAALSSGCRVNNNNRPPRAISGRGVHSRRNCDAVGVGRNGQHSTGTMPSGYYQTPLAGDFGCAEYNAGPKPYSSSSRHYGRRHSQHY</sequence>
<dbReference type="GO" id="GO:0048170">
    <property type="term" value="P:positive regulation of long-term neuronal synaptic plasticity"/>
    <property type="evidence" value="ECO:0007669"/>
    <property type="project" value="TreeGrafter"/>
</dbReference>
<feature type="compositionally biased region" description="Acidic residues" evidence="2">
    <location>
        <begin position="39"/>
        <end position="48"/>
    </location>
</feature>
<dbReference type="AlphaFoldDB" id="A0A914GU97"/>
<dbReference type="GO" id="GO:0005634">
    <property type="term" value="C:nucleus"/>
    <property type="evidence" value="ECO:0007669"/>
    <property type="project" value="TreeGrafter"/>
</dbReference>
<dbReference type="GO" id="GO:0098793">
    <property type="term" value="C:presynapse"/>
    <property type="evidence" value="ECO:0007669"/>
    <property type="project" value="GOC"/>
</dbReference>
<dbReference type="InterPro" id="IPR004088">
    <property type="entry name" value="KH_dom_type_1"/>
</dbReference>
<reference evidence="5" key="1">
    <citation type="submission" date="2022-11" db="UniProtKB">
        <authorList>
            <consortium name="WormBaseParasite"/>
        </authorList>
    </citation>
    <scope>IDENTIFICATION</scope>
</reference>
<evidence type="ECO:0000256" key="1">
    <source>
        <dbReference type="PROSITE-ProRule" id="PRU00117"/>
    </source>
</evidence>
<feature type="domain" description="K Homology" evidence="3">
    <location>
        <begin position="256"/>
        <end position="328"/>
    </location>
</feature>
<keyword evidence="4" id="KW-1185">Reference proteome</keyword>